<dbReference type="FunFam" id="3.40.50.80:FF:000009">
    <property type="entry name" value="NADH-cytochrome b5 reductase"/>
    <property type="match status" value="1"/>
</dbReference>
<dbReference type="InterPro" id="IPR001433">
    <property type="entry name" value="OxRdtase_FAD/NAD-bd"/>
</dbReference>
<dbReference type="GO" id="GO:0090524">
    <property type="term" value="F:cytochrome-b5 reductase activity, acting on NADH"/>
    <property type="evidence" value="ECO:0007669"/>
    <property type="project" value="UniProtKB-EC"/>
</dbReference>
<dbReference type="InterPro" id="IPR039261">
    <property type="entry name" value="FNR_nucleotide-bd"/>
</dbReference>
<dbReference type="PANTHER" id="PTHR19370">
    <property type="entry name" value="NADH-CYTOCHROME B5 REDUCTASE"/>
    <property type="match status" value="1"/>
</dbReference>
<evidence type="ECO:0000256" key="4">
    <source>
        <dbReference type="ARBA" id="ARBA00022630"/>
    </source>
</evidence>
<sequence length="290" mass="31600">MSSGEPDLLGQDRAERRADPNRLAFYSKFKLEKITPYNHNTSSFTFALPEGTSSGLTVASALVVKSATEGEALDKKGKPAIKPYTPVTAPDVEGKLELLIKHYPGGVMTDHIFKLKEGDELQIKGPIPKFEYKANQFETIGLIGGGSGITPLWQVAQAIAANPADKTKVVLVFGNVTEADILLRKEWESLASKKPEQFKNFFVLDKAPDGWKGPTGYIDQKVLAQALPAPAHGEKIKLFICGPPPQVNSISGPKKSFKDQGELKGVLADLGYTAEQVRFSYSICSCRVHR</sequence>
<dbReference type="Pfam" id="PF00175">
    <property type="entry name" value="NAD_binding_1"/>
    <property type="match status" value="1"/>
</dbReference>
<keyword evidence="7 14" id="KW-0274">FAD</keyword>
<dbReference type="SUPFAM" id="SSF52343">
    <property type="entry name" value="Ferredoxin reductase-like, C-terminal NADP-linked domain"/>
    <property type="match status" value="1"/>
</dbReference>
<evidence type="ECO:0000256" key="8">
    <source>
        <dbReference type="ARBA" id="ARBA00022989"/>
    </source>
</evidence>
<evidence type="ECO:0000256" key="5">
    <source>
        <dbReference type="ARBA" id="ARBA00022692"/>
    </source>
</evidence>
<feature type="binding site" evidence="14">
    <location>
        <position position="84"/>
    </location>
    <ligand>
        <name>FAD</name>
        <dbReference type="ChEBI" id="CHEBI:57692"/>
    </ligand>
</feature>
<keyword evidence="11" id="KW-0496">Mitochondrion</keyword>
<dbReference type="PRINTS" id="PR00371">
    <property type="entry name" value="FPNCR"/>
</dbReference>
<keyword evidence="18" id="KW-1185">Reference proteome</keyword>
<feature type="binding site" evidence="14">
    <location>
        <position position="108"/>
    </location>
    <ligand>
        <name>FAD</name>
        <dbReference type="ChEBI" id="CHEBI:57692"/>
    </ligand>
</feature>
<comment type="caution">
    <text evidence="17">The sequence shown here is derived from an EMBL/GenBank/DDBJ whole genome shotgun (WGS) entry which is preliminary data.</text>
</comment>
<dbReference type="InterPro" id="IPR017927">
    <property type="entry name" value="FAD-bd_FR_type"/>
</dbReference>
<feature type="binding site" evidence="14">
    <location>
        <position position="150"/>
    </location>
    <ligand>
        <name>FAD</name>
        <dbReference type="ChEBI" id="CHEBI:57692"/>
    </ligand>
</feature>
<comment type="subcellular location">
    <subcellularLocation>
        <location evidence="2">Mitochondrion outer membrane</location>
        <topology evidence="2">Single-pass membrane protein</topology>
    </subcellularLocation>
</comment>
<dbReference type="GO" id="GO:0005741">
    <property type="term" value="C:mitochondrial outer membrane"/>
    <property type="evidence" value="ECO:0007669"/>
    <property type="project" value="UniProtKB-SubCell"/>
</dbReference>
<dbReference type="PANTHER" id="PTHR19370:SF171">
    <property type="entry name" value="NADH-CYTOCHROME B5 REDUCTASE 2"/>
    <property type="match status" value="1"/>
</dbReference>
<organism evidence="17 18">
    <name type="scientific">Leucosporidium creatinivorum</name>
    <dbReference type="NCBI Taxonomy" id="106004"/>
    <lineage>
        <taxon>Eukaryota</taxon>
        <taxon>Fungi</taxon>
        <taxon>Dikarya</taxon>
        <taxon>Basidiomycota</taxon>
        <taxon>Pucciniomycotina</taxon>
        <taxon>Microbotryomycetes</taxon>
        <taxon>Leucosporidiales</taxon>
        <taxon>Leucosporidium</taxon>
    </lineage>
</organism>
<feature type="binding site" evidence="14">
    <location>
        <position position="83"/>
    </location>
    <ligand>
        <name>FAD</name>
        <dbReference type="ChEBI" id="CHEBI:57692"/>
    </ligand>
</feature>
<dbReference type="FunFam" id="2.40.30.10:FF:000069">
    <property type="entry name" value="NADH-cytochrome b5 reductase"/>
    <property type="match status" value="1"/>
</dbReference>
<feature type="binding site" evidence="14">
    <location>
        <position position="99"/>
    </location>
    <ligand>
        <name>FAD</name>
        <dbReference type="ChEBI" id="CHEBI:57692"/>
    </ligand>
</feature>
<evidence type="ECO:0000313" key="17">
    <source>
        <dbReference type="EMBL" id="ORY89137.1"/>
    </source>
</evidence>
<dbReference type="SUPFAM" id="SSF63380">
    <property type="entry name" value="Riboflavin synthase domain-like"/>
    <property type="match status" value="1"/>
</dbReference>
<name>A0A1Y2FYI8_9BASI</name>
<keyword evidence="9 15" id="KW-0560">Oxidoreductase</keyword>
<dbReference type="InterPro" id="IPR001834">
    <property type="entry name" value="CBR-like"/>
</dbReference>
<dbReference type="PRINTS" id="PR00406">
    <property type="entry name" value="CYTB5RDTASE"/>
</dbReference>
<dbReference type="OrthoDB" id="432685at2759"/>
<dbReference type="Pfam" id="PF00970">
    <property type="entry name" value="FAD_binding_6"/>
    <property type="match status" value="1"/>
</dbReference>
<evidence type="ECO:0000256" key="11">
    <source>
        <dbReference type="ARBA" id="ARBA00023128"/>
    </source>
</evidence>
<evidence type="ECO:0000256" key="13">
    <source>
        <dbReference type="ARBA" id="ARBA00047682"/>
    </source>
</evidence>
<dbReference type="InterPro" id="IPR001709">
    <property type="entry name" value="Flavoprot_Pyr_Nucl_cyt_Rdtase"/>
</dbReference>
<accession>A0A1Y2FYI8</accession>
<dbReference type="CDD" id="cd06183">
    <property type="entry name" value="cyt_b5_reduct_like"/>
    <property type="match status" value="1"/>
</dbReference>
<dbReference type="InParanoid" id="A0A1Y2FYI8"/>
<evidence type="ECO:0000313" key="18">
    <source>
        <dbReference type="Proteomes" id="UP000193467"/>
    </source>
</evidence>
<evidence type="ECO:0000256" key="15">
    <source>
        <dbReference type="RuleBase" id="RU361226"/>
    </source>
</evidence>
<dbReference type="AlphaFoldDB" id="A0A1Y2FYI8"/>
<evidence type="ECO:0000256" key="2">
    <source>
        <dbReference type="ARBA" id="ARBA00004572"/>
    </source>
</evidence>
<feature type="binding site" evidence="14">
    <location>
        <position position="101"/>
    </location>
    <ligand>
        <name>FAD</name>
        <dbReference type="ChEBI" id="CHEBI:57692"/>
    </ligand>
</feature>
<evidence type="ECO:0000256" key="10">
    <source>
        <dbReference type="ARBA" id="ARBA00023027"/>
    </source>
</evidence>
<dbReference type="InterPro" id="IPR017938">
    <property type="entry name" value="Riboflavin_synthase-like_b-brl"/>
</dbReference>
<keyword evidence="8" id="KW-1133">Transmembrane helix</keyword>
<dbReference type="Gene3D" id="2.40.30.10">
    <property type="entry name" value="Translation factors"/>
    <property type="match status" value="1"/>
</dbReference>
<keyword evidence="12" id="KW-0472">Membrane</keyword>
<keyword evidence="10 15" id="KW-0520">NAD</keyword>
<evidence type="ECO:0000259" key="16">
    <source>
        <dbReference type="PROSITE" id="PS51384"/>
    </source>
</evidence>
<evidence type="ECO:0000256" key="14">
    <source>
        <dbReference type="PIRSR" id="PIRSR601834-1"/>
    </source>
</evidence>
<keyword evidence="4 14" id="KW-0285">Flavoprotein</keyword>
<protein>
    <recommendedName>
        <fullName evidence="15">NADH-cytochrome b5 reductase</fullName>
        <ecNumber evidence="15">1.6.2.2</ecNumber>
    </recommendedName>
</protein>
<comment type="cofactor">
    <cofactor evidence="1 14 15">
        <name>FAD</name>
        <dbReference type="ChEBI" id="CHEBI:57692"/>
    </cofactor>
</comment>
<dbReference type="Gene3D" id="3.40.50.80">
    <property type="entry name" value="Nucleotide-binding domain of ferredoxin-NADP reductase (FNR) module"/>
    <property type="match status" value="1"/>
</dbReference>
<comment type="catalytic activity">
    <reaction evidence="13 15">
        <text>2 Fe(III)-[cytochrome b5] + NADH = 2 Fe(II)-[cytochrome b5] + NAD(+) + H(+)</text>
        <dbReference type="Rhea" id="RHEA:46680"/>
        <dbReference type="Rhea" id="RHEA-COMP:10438"/>
        <dbReference type="Rhea" id="RHEA-COMP:10439"/>
        <dbReference type="ChEBI" id="CHEBI:15378"/>
        <dbReference type="ChEBI" id="CHEBI:29033"/>
        <dbReference type="ChEBI" id="CHEBI:29034"/>
        <dbReference type="ChEBI" id="CHEBI:57540"/>
        <dbReference type="ChEBI" id="CHEBI:57945"/>
        <dbReference type="EC" id="1.6.2.2"/>
    </reaction>
</comment>
<evidence type="ECO:0000256" key="12">
    <source>
        <dbReference type="ARBA" id="ARBA00023136"/>
    </source>
</evidence>
<evidence type="ECO:0000256" key="3">
    <source>
        <dbReference type="ARBA" id="ARBA00006105"/>
    </source>
</evidence>
<evidence type="ECO:0000256" key="6">
    <source>
        <dbReference type="ARBA" id="ARBA00022787"/>
    </source>
</evidence>
<dbReference type="InterPro" id="IPR008333">
    <property type="entry name" value="Cbr1-like_FAD-bd_dom"/>
</dbReference>
<dbReference type="STRING" id="106004.A0A1Y2FYI8"/>
<evidence type="ECO:0000256" key="9">
    <source>
        <dbReference type="ARBA" id="ARBA00023002"/>
    </source>
</evidence>
<evidence type="ECO:0000256" key="1">
    <source>
        <dbReference type="ARBA" id="ARBA00001974"/>
    </source>
</evidence>
<dbReference type="EC" id="1.6.2.2" evidence="15"/>
<feature type="domain" description="FAD-binding FR-type" evidence="16">
    <location>
        <begin position="24"/>
        <end position="133"/>
    </location>
</feature>
<keyword evidence="5" id="KW-0812">Transmembrane</keyword>
<dbReference type="Proteomes" id="UP000193467">
    <property type="component" value="Unassembled WGS sequence"/>
</dbReference>
<gene>
    <name evidence="17" type="ORF">BCR35DRAFT_262632</name>
</gene>
<proteinExistence type="inferred from homology"/>
<keyword evidence="6" id="KW-1000">Mitochondrion outer membrane</keyword>
<evidence type="ECO:0000256" key="7">
    <source>
        <dbReference type="ARBA" id="ARBA00022827"/>
    </source>
</evidence>
<dbReference type="PROSITE" id="PS51384">
    <property type="entry name" value="FAD_FR"/>
    <property type="match status" value="1"/>
</dbReference>
<dbReference type="EMBL" id="MCGR01000007">
    <property type="protein sequence ID" value="ORY89137.1"/>
    <property type="molecule type" value="Genomic_DNA"/>
</dbReference>
<reference evidence="17 18" key="1">
    <citation type="submission" date="2016-07" db="EMBL/GenBank/DDBJ databases">
        <title>Pervasive Adenine N6-methylation of Active Genes in Fungi.</title>
        <authorList>
            <consortium name="DOE Joint Genome Institute"/>
            <person name="Mondo S.J."/>
            <person name="Dannebaum R.O."/>
            <person name="Kuo R.C."/>
            <person name="Labutti K."/>
            <person name="Haridas S."/>
            <person name="Kuo A."/>
            <person name="Salamov A."/>
            <person name="Ahrendt S.R."/>
            <person name="Lipzen A."/>
            <person name="Sullivan W."/>
            <person name="Andreopoulos W.B."/>
            <person name="Clum A."/>
            <person name="Lindquist E."/>
            <person name="Daum C."/>
            <person name="Ramamoorthy G.K."/>
            <person name="Gryganskyi A."/>
            <person name="Culley D."/>
            <person name="Magnuson J.K."/>
            <person name="James T.Y."/>
            <person name="O'Malley M.A."/>
            <person name="Stajich J.E."/>
            <person name="Spatafora J.W."/>
            <person name="Visel A."/>
            <person name="Grigoriev I.V."/>
        </authorList>
    </citation>
    <scope>NUCLEOTIDE SEQUENCE [LARGE SCALE GENOMIC DNA]</scope>
    <source>
        <strain evidence="17 18">62-1032</strain>
    </source>
</reference>
<comment type="similarity">
    <text evidence="3 15">Belongs to the flavoprotein pyridine nucleotide cytochrome reductase family.</text>
</comment>